<dbReference type="InterPro" id="IPR005790">
    <property type="entry name" value="DNA_polIII_delta"/>
</dbReference>
<dbReference type="InterPro" id="IPR027417">
    <property type="entry name" value="P-loop_NTPase"/>
</dbReference>
<evidence type="ECO:0000256" key="2">
    <source>
        <dbReference type="ARBA" id="ARBA00017703"/>
    </source>
</evidence>
<accession>A0A9D1N7A5</accession>
<evidence type="ECO:0000256" key="4">
    <source>
        <dbReference type="ARBA" id="ARBA00022695"/>
    </source>
</evidence>
<dbReference type="SUPFAM" id="SSF48019">
    <property type="entry name" value="post-AAA+ oligomerization domain-like"/>
    <property type="match status" value="1"/>
</dbReference>
<sequence>MAADHYREKEHAFVTIGRDMKEGRIPPLVLLCGSEEYLIEWYADALIRKYVSEACRAIDLVTLEGEQATIDNIIEGLETLSLMSERKVVLLPDFAPAAGKEMKGFSQADIKTLTEYLADIPEGSMLIMTAADPKEGKVKKGKVRTAVEKYGKVYDFQPLRDGQLRSFIEKRFRSAGKSFSNSVVALIMSESGYGNKAVDYGLYNLENDLRKIIAHSGNAVEITVDDVRGIISVSPENNVFAMLDAIGRNRKDEAFRLLHNLLDSGTPVYNLLRLITGQLELILSVKEMKDEGKTLVHMQKTLGVHQFRVKKAMAVTGLYSMEDLRKALSAAYEVDENIKTGLMDDDLALEYFIARL</sequence>
<dbReference type="EMBL" id="DVOB01000099">
    <property type="protein sequence ID" value="HIU95941.1"/>
    <property type="molecule type" value="Genomic_DNA"/>
</dbReference>
<evidence type="ECO:0000313" key="12">
    <source>
        <dbReference type="Proteomes" id="UP000824130"/>
    </source>
</evidence>
<comment type="caution">
    <text evidence="11">The sequence shown here is derived from an EMBL/GenBank/DDBJ whole genome shotgun (WGS) entry which is preliminary data.</text>
</comment>
<keyword evidence="6" id="KW-0239">DNA-directed DNA polymerase</keyword>
<evidence type="ECO:0000256" key="7">
    <source>
        <dbReference type="ARBA" id="ARBA00034754"/>
    </source>
</evidence>
<evidence type="ECO:0000259" key="10">
    <source>
        <dbReference type="Pfam" id="PF21694"/>
    </source>
</evidence>
<dbReference type="Pfam" id="PF06144">
    <property type="entry name" value="DNA_pol3_delta"/>
    <property type="match status" value="1"/>
</dbReference>
<evidence type="ECO:0000256" key="5">
    <source>
        <dbReference type="ARBA" id="ARBA00022705"/>
    </source>
</evidence>
<dbReference type="Gene3D" id="1.20.272.10">
    <property type="match status" value="1"/>
</dbReference>
<dbReference type="InterPro" id="IPR008921">
    <property type="entry name" value="DNA_pol3_clamp-load_cplx_C"/>
</dbReference>
<dbReference type="GO" id="GO:0003677">
    <property type="term" value="F:DNA binding"/>
    <property type="evidence" value="ECO:0007669"/>
    <property type="project" value="InterPro"/>
</dbReference>
<keyword evidence="5" id="KW-0235">DNA replication</keyword>
<evidence type="ECO:0000259" key="9">
    <source>
        <dbReference type="Pfam" id="PF06144"/>
    </source>
</evidence>
<evidence type="ECO:0000256" key="3">
    <source>
        <dbReference type="ARBA" id="ARBA00022679"/>
    </source>
</evidence>
<dbReference type="Proteomes" id="UP000824130">
    <property type="component" value="Unassembled WGS sequence"/>
</dbReference>
<evidence type="ECO:0000256" key="1">
    <source>
        <dbReference type="ARBA" id="ARBA00012417"/>
    </source>
</evidence>
<keyword evidence="3 11" id="KW-0808">Transferase</keyword>
<dbReference type="EC" id="2.7.7.7" evidence="1"/>
<reference evidence="11" key="1">
    <citation type="submission" date="2020-10" db="EMBL/GenBank/DDBJ databases">
        <authorList>
            <person name="Gilroy R."/>
        </authorList>
    </citation>
    <scope>NUCLEOTIDE SEQUENCE</scope>
    <source>
        <strain evidence="11">ChiSjej4B22-8349</strain>
    </source>
</reference>
<dbReference type="NCBIfam" id="TIGR01128">
    <property type="entry name" value="holA"/>
    <property type="match status" value="1"/>
</dbReference>
<dbReference type="InterPro" id="IPR048466">
    <property type="entry name" value="DNA_pol3_delta-like_C"/>
</dbReference>
<dbReference type="PANTHER" id="PTHR34388:SF1">
    <property type="entry name" value="DNA POLYMERASE III SUBUNIT DELTA"/>
    <property type="match status" value="1"/>
</dbReference>
<evidence type="ECO:0000256" key="8">
    <source>
        <dbReference type="ARBA" id="ARBA00049244"/>
    </source>
</evidence>
<name>A0A9D1N7A5_9FIRM</name>
<reference evidence="11" key="2">
    <citation type="journal article" date="2021" name="PeerJ">
        <title>Extensive microbial diversity within the chicken gut microbiome revealed by metagenomics and culture.</title>
        <authorList>
            <person name="Gilroy R."/>
            <person name="Ravi A."/>
            <person name="Getino M."/>
            <person name="Pursley I."/>
            <person name="Horton D.L."/>
            <person name="Alikhan N.F."/>
            <person name="Baker D."/>
            <person name="Gharbi K."/>
            <person name="Hall N."/>
            <person name="Watson M."/>
            <person name="Adriaenssens E.M."/>
            <person name="Foster-Nyarko E."/>
            <person name="Jarju S."/>
            <person name="Secka A."/>
            <person name="Antonio M."/>
            <person name="Oren A."/>
            <person name="Chaudhuri R.R."/>
            <person name="La Ragione R."/>
            <person name="Hildebrand F."/>
            <person name="Pallen M.J."/>
        </authorList>
    </citation>
    <scope>NUCLEOTIDE SEQUENCE</scope>
    <source>
        <strain evidence="11">ChiSjej4B22-8349</strain>
    </source>
</reference>
<dbReference type="SUPFAM" id="SSF52540">
    <property type="entry name" value="P-loop containing nucleoside triphosphate hydrolases"/>
    <property type="match status" value="1"/>
</dbReference>
<dbReference type="Gene3D" id="3.40.50.300">
    <property type="entry name" value="P-loop containing nucleotide triphosphate hydrolases"/>
    <property type="match status" value="1"/>
</dbReference>
<organism evidence="11 12">
    <name type="scientific">Candidatus Allocopromorpha excrementipullorum</name>
    <dbReference type="NCBI Taxonomy" id="2840743"/>
    <lineage>
        <taxon>Bacteria</taxon>
        <taxon>Bacillati</taxon>
        <taxon>Bacillota</taxon>
        <taxon>Clostridia</taxon>
        <taxon>Eubacteriales</taxon>
        <taxon>Eubacteriaceae</taxon>
        <taxon>Eubacteriaceae incertae sedis</taxon>
        <taxon>Candidatus Allocopromorpha</taxon>
    </lineage>
</organism>
<dbReference type="Pfam" id="PF21694">
    <property type="entry name" value="DNA_pol3_delta_C"/>
    <property type="match status" value="1"/>
</dbReference>
<dbReference type="GO" id="GO:0003887">
    <property type="term" value="F:DNA-directed DNA polymerase activity"/>
    <property type="evidence" value="ECO:0007669"/>
    <property type="project" value="UniProtKB-KW"/>
</dbReference>
<dbReference type="Gene3D" id="1.10.8.60">
    <property type="match status" value="1"/>
</dbReference>
<gene>
    <name evidence="11" type="primary">holA</name>
    <name evidence="11" type="ORF">IAD25_04430</name>
</gene>
<evidence type="ECO:0000256" key="6">
    <source>
        <dbReference type="ARBA" id="ARBA00022932"/>
    </source>
</evidence>
<comment type="catalytic activity">
    <reaction evidence="8">
        <text>DNA(n) + a 2'-deoxyribonucleoside 5'-triphosphate = DNA(n+1) + diphosphate</text>
        <dbReference type="Rhea" id="RHEA:22508"/>
        <dbReference type="Rhea" id="RHEA-COMP:17339"/>
        <dbReference type="Rhea" id="RHEA-COMP:17340"/>
        <dbReference type="ChEBI" id="CHEBI:33019"/>
        <dbReference type="ChEBI" id="CHEBI:61560"/>
        <dbReference type="ChEBI" id="CHEBI:173112"/>
        <dbReference type="EC" id="2.7.7.7"/>
    </reaction>
</comment>
<dbReference type="GO" id="GO:0006261">
    <property type="term" value="P:DNA-templated DNA replication"/>
    <property type="evidence" value="ECO:0007669"/>
    <property type="project" value="TreeGrafter"/>
</dbReference>
<comment type="similarity">
    <text evidence="7">Belongs to the DNA polymerase HolA subunit family.</text>
</comment>
<dbReference type="InterPro" id="IPR010372">
    <property type="entry name" value="DNA_pol3_delta_N"/>
</dbReference>
<dbReference type="AlphaFoldDB" id="A0A9D1N7A5"/>
<protein>
    <recommendedName>
        <fullName evidence="2">DNA polymerase III subunit delta</fullName>
        <ecNumber evidence="1">2.7.7.7</ecNumber>
    </recommendedName>
</protein>
<dbReference type="GO" id="GO:0009360">
    <property type="term" value="C:DNA polymerase III complex"/>
    <property type="evidence" value="ECO:0007669"/>
    <property type="project" value="InterPro"/>
</dbReference>
<feature type="domain" description="DNA polymerase III delta subunit-like C-terminal" evidence="10">
    <location>
        <begin position="236"/>
        <end position="355"/>
    </location>
</feature>
<dbReference type="PANTHER" id="PTHR34388">
    <property type="entry name" value="DNA POLYMERASE III SUBUNIT DELTA"/>
    <property type="match status" value="1"/>
</dbReference>
<proteinExistence type="inferred from homology"/>
<keyword evidence="4 11" id="KW-0548">Nucleotidyltransferase</keyword>
<feature type="domain" description="DNA polymerase III delta N-terminal" evidence="9">
    <location>
        <begin position="30"/>
        <end position="139"/>
    </location>
</feature>
<evidence type="ECO:0000313" key="11">
    <source>
        <dbReference type="EMBL" id="HIU95941.1"/>
    </source>
</evidence>